<evidence type="ECO:0000259" key="4">
    <source>
        <dbReference type="Pfam" id="PF17782"/>
    </source>
</evidence>
<comment type="similarity">
    <text evidence="1">Belongs to the DprA/Smf family.</text>
</comment>
<evidence type="ECO:0000256" key="1">
    <source>
        <dbReference type="ARBA" id="ARBA00006525"/>
    </source>
</evidence>
<evidence type="ECO:0000313" key="6">
    <source>
        <dbReference type="Proteomes" id="UP000229916"/>
    </source>
</evidence>
<dbReference type="SUPFAM" id="SSF102405">
    <property type="entry name" value="MCP/YpsA-like"/>
    <property type="match status" value="1"/>
</dbReference>
<gene>
    <name evidence="5" type="primary">dprA</name>
    <name evidence="5" type="ORF">COS81_00380</name>
</gene>
<dbReference type="Pfam" id="PF17782">
    <property type="entry name" value="WHD_DprA"/>
    <property type="match status" value="1"/>
</dbReference>
<organism evidence="5 6">
    <name type="scientific">candidate division WWE3 bacterium CG06_land_8_20_14_3_00_42_16</name>
    <dbReference type="NCBI Taxonomy" id="1975083"/>
    <lineage>
        <taxon>Bacteria</taxon>
        <taxon>Katanobacteria</taxon>
    </lineage>
</organism>
<feature type="domain" description="DprA winged helix" evidence="4">
    <location>
        <begin position="345"/>
        <end position="380"/>
    </location>
</feature>
<evidence type="ECO:0000256" key="2">
    <source>
        <dbReference type="SAM" id="MobiDB-lite"/>
    </source>
</evidence>
<dbReference type="InterPro" id="IPR036390">
    <property type="entry name" value="WH_DNA-bd_sf"/>
</dbReference>
<evidence type="ECO:0000259" key="3">
    <source>
        <dbReference type="Pfam" id="PF02481"/>
    </source>
</evidence>
<name>A0A2M7APN0_UNCKA</name>
<comment type="caution">
    <text evidence="5">The sequence shown here is derived from an EMBL/GenBank/DDBJ whole genome shotgun (WGS) entry which is preliminary data.</text>
</comment>
<dbReference type="NCBIfam" id="TIGR00732">
    <property type="entry name" value="dprA"/>
    <property type="match status" value="1"/>
</dbReference>
<dbReference type="GO" id="GO:0009294">
    <property type="term" value="P:DNA-mediated transformation"/>
    <property type="evidence" value="ECO:0007669"/>
    <property type="project" value="InterPro"/>
</dbReference>
<dbReference type="EMBL" id="PEWD01000006">
    <property type="protein sequence ID" value="PIU69323.1"/>
    <property type="molecule type" value="Genomic_DNA"/>
</dbReference>
<dbReference type="Proteomes" id="UP000229916">
    <property type="component" value="Unassembled WGS sequence"/>
</dbReference>
<proteinExistence type="inferred from homology"/>
<dbReference type="Gene3D" id="3.40.50.450">
    <property type="match status" value="1"/>
</dbReference>
<feature type="domain" description="Smf/DprA SLOG" evidence="3">
    <location>
        <begin position="105"/>
        <end position="314"/>
    </location>
</feature>
<dbReference type="PANTHER" id="PTHR43022">
    <property type="entry name" value="PROTEIN SMF"/>
    <property type="match status" value="1"/>
</dbReference>
<dbReference type="InterPro" id="IPR003488">
    <property type="entry name" value="DprA"/>
</dbReference>
<dbReference type="InterPro" id="IPR036388">
    <property type="entry name" value="WH-like_DNA-bd_sf"/>
</dbReference>
<dbReference type="PANTHER" id="PTHR43022:SF1">
    <property type="entry name" value="PROTEIN SMF"/>
    <property type="match status" value="1"/>
</dbReference>
<dbReference type="InterPro" id="IPR041614">
    <property type="entry name" value="DprA_WH"/>
</dbReference>
<sequence>MEQVITPPKSPKKSLTGTTPKDKTVEVKNREAAFWVALSCVPLLGAVRLKKLIEVFHSAEETWKTKDDLIEKLNFPNSVKQSLLENRRKIDPESELQKVESGGFKIITYQDQEYPKLLSEIHDPPVMLYLYGQISALRGTLFAVVGTRKVTSYGERVADYFVSQLVFRGLTIVSGMARGIDSLVHSQTLENQGKTVAVLGSGLDIIYPPENRKLAERIIEKGALISEYPLGTPPLRQNFPVRNRLISGLSVGLLVVEAAEKSGTLITVQQALAQNRKVFAVPGSIFNPLSKGTLKLIKSGAKPVETIDDIMDELNLGQHITDQKKPAFIEIVCQSNEEKLICKALVENEALSIDEIKRKTGLSMALVNSILTKMEIRGTVINSGGAVYALKKS</sequence>
<evidence type="ECO:0000313" key="5">
    <source>
        <dbReference type="EMBL" id="PIU69323.1"/>
    </source>
</evidence>
<dbReference type="Gene3D" id="1.10.10.10">
    <property type="entry name" value="Winged helix-like DNA-binding domain superfamily/Winged helix DNA-binding domain"/>
    <property type="match status" value="1"/>
</dbReference>
<dbReference type="AlphaFoldDB" id="A0A2M7APN0"/>
<protein>
    <submittedName>
        <fullName evidence="5">DNA-protecting protein DprA</fullName>
    </submittedName>
</protein>
<dbReference type="SUPFAM" id="SSF46785">
    <property type="entry name" value="Winged helix' DNA-binding domain"/>
    <property type="match status" value="1"/>
</dbReference>
<accession>A0A2M7APN0</accession>
<reference evidence="6" key="1">
    <citation type="submission" date="2017-09" db="EMBL/GenBank/DDBJ databases">
        <title>Depth-based differentiation of microbial function through sediment-hosted aquifers and enrichment of novel symbionts in the deep terrestrial subsurface.</title>
        <authorList>
            <person name="Probst A.J."/>
            <person name="Ladd B."/>
            <person name="Jarett J.K."/>
            <person name="Geller-Mcgrath D.E."/>
            <person name="Sieber C.M.K."/>
            <person name="Emerson J.B."/>
            <person name="Anantharaman K."/>
            <person name="Thomas B.C."/>
            <person name="Malmstrom R."/>
            <person name="Stieglmeier M."/>
            <person name="Klingl A."/>
            <person name="Woyke T."/>
            <person name="Ryan C.M."/>
            <person name="Banfield J.F."/>
        </authorList>
    </citation>
    <scope>NUCLEOTIDE SEQUENCE [LARGE SCALE GENOMIC DNA]</scope>
</reference>
<dbReference type="Pfam" id="PF02481">
    <property type="entry name" value="DNA_processg_A"/>
    <property type="match status" value="1"/>
</dbReference>
<feature type="region of interest" description="Disordered" evidence="2">
    <location>
        <begin position="1"/>
        <end position="21"/>
    </location>
</feature>
<dbReference type="InterPro" id="IPR057666">
    <property type="entry name" value="DrpA_SLOG"/>
</dbReference>